<dbReference type="EMBL" id="MN740495">
    <property type="protein sequence ID" value="QHU29742.1"/>
    <property type="molecule type" value="Genomic_DNA"/>
</dbReference>
<proteinExistence type="predicted"/>
<protein>
    <submittedName>
        <fullName evidence="1">Uncharacterized protein</fullName>
    </submittedName>
</protein>
<organism evidence="1">
    <name type="scientific">viral metagenome</name>
    <dbReference type="NCBI Taxonomy" id="1070528"/>
    <lineage>
        <taxon>unclassified sequences</taxon>
        <taxon>metagenomes</taxon>
        <taxon>organismal metagenomes</taxon>
    </lineage>
</organism>
<evidence type="ECO:0000313" key="1">
    <source>
        <dbReference type="EMBL" id="QHU29742.1"/>
    </source>
</evidence>
<name>A0A6C0LKM4_9ZZZZ</name>
<sequence>MITVSCFYITNYNDGHINMVFIKYSKYIKIILNYKSIILSIEQLICNYKLFQLYLISLILTENMSIIDLMIINKKKFYGISTMRYWKNVYLVMCYKIIFLQKFYYKNPFYSKEPKRSTSMKKINKFMKSFYYLYKEGYIINPVFVFHEYYKNETIEISEFVNRRVDYNNKIIILTNILHNYGYDVYYSIKKYLF</sequence>
<accession>A0A6C0LKM4</accession>
<reference evidence="1" key="1">
    <citation type="journal article" date="2020" name="Nature">
        <title>Giant virus diversity and host interactions through global metagenomics.</title>
        <authorList>
            <person name="Schulz F."/>
            <person name="Roux S."/>
            <person name="Paez-Espino D."/>
            <person name="Jungbluth S."/>
            <person name="Walsh D.A."/>
            <person name="Denef V.J."/>
            <person name="McMahon K.D."/>
            <person name="Konstantinidis K.T."/>
            <person name="Eloe-Fadrosh E.A."/>
            <person name="Kyrpides N.C."/>
            <person name="Woyke T."/>
        </authorList>
    </citation>
    <scope>NUCLEOTIDE SEQUENCE</scope>
    <source>
        <strain evidence="1">GVMAG-M-3300027804-48</strain>
    </source>
</reference>
<dbReference type="AlphaFoldDB" id="A0A6C0LKM4"/>